<name>A0A917CSG4_9BACL</name>
<accession>A0A917CSG4</accession>
<evidence type="ECO:0000313" key="2">
    <source>
        <dbReference type="Proteomes" id="UP000644756"/>
    </source>
</evidence>
<organism evidence="1 2">
    <name type="scientific">Paenibacillus abyssi</name>
    <dbReference type="NCBI Taxonomy" id="1340531"/>
    <lineage>
        <taxon>Bacteria</taxon>
        <taxon>Bacillati</taxon>
        <taxon>Bacillota</taxon>
        <taxon>Bacilli</taxon>
        <taxon>Bacillales</taxon>
        <taxon>Paenibacillaceae</taxon>
        <taxon>Paenibacillus</taxon>
    </lineage>
</organism>
<keyword evidence="2" id="KW-1185">Reference proteome</keyword>
<dbReference type="InterPro" id="IPR029058">
    <property type="entry name" value="AB_hydrolase_fold"/>
</dbReference>
<evidence type="ECO:0008006" key="3">
    <source>
        <dbReference type="Google" id="ProtNLM"/>
    </source>
</evidence>
<proteinExistence type="predicted"/>
<reference evidence="1" key="2">
    <citation type="submission" date="2020-09" db="EMBL/GenBank/DDBJ databases">
        <authorList>
            <person name="Sun Q."/>
            <person name="Zhou Y."/>
        </authorList>
    </citation>
    <scope>NUCLEOTIDE SEQUENCE</scope>
    <source>
        <strain evidence="1">CGMCC 1.12987</strain>
    </source>
</reference>
<dbReference type="RefSeq" id="WP_188529764.1">
    <property type="nucleotide sequence ID" value="NZ_BMGR01000003.1"/>
</dbReference>
<comment type="caution">
    <text evidence="1">The sequence shown here is derived from an EMBL/GenBank/DDBJ whole genome shotgun (WGS) entry which is preliminary data.</text>
</comment>
<protein>
    <recommendedName>
        <fullName evidence="3">Fungal lipase-like domain-containing protein</fullName>
    </recommendedName>
</protein>
<gene>
    <name evidence="1" type="ORF">GCM10010916_10960</name>
</gene>
<dbReference type="AlphaFoldDB" id="A0A917CSG4"/>
<sequence>MESQTAQTNETVSIYLLAGVATAPHFFHKCCETVEQLSRQSGWKSRVRVLFPYGDNSRSVYAQVGEVAGDLTQRFTGFCVGGRYVAQQIRDTYEGEPLILIGHSGGGAAAYQAIRILSKERKLGEYRIIQIGSPKVPIHPDYRRHVYYIHLVDVNGKFIDPITRLGSWGGWTASRFKLPSWNNRKYAPGHVEGLTLVGGHADYLRHDHPFVDTEQVSNMERTLGRAWQWLHDSMPRRTMAE</sequence>
<dbReference type="SUPFAM" id="SSF53474">
    <property type="entry name" value="alpha/beta-Hydrolases"/>
    <property type="match status" value="1"/>
</dbReference>
<evidence type="ECO:0000313" key="1">
    <source>
        <dbReference type="EMBL" id="GGF95425.1"/>
    </source>
</evidence>
<dbReference type="Proteomes" id="UP000644756">
    <property type="component" value="Unassembled WGS sequence"/>
</dbReference>
<reference evidence="1" key="1">
    <citation type="journal article" date="2014" name="Int. J. Syst. Evol. Microbiol.">
        <title>Complete genome sequence of Corynebacterium casei LMG S-19264T (=DSM 44701T), isolated from a smear-ripened cheese.</title>
        <authorList>
            <consortium name="US DOE Joint Genome Institute (JGI-PGF)"/>
            <person name="Walter F."/>
            <person name="Albersmeier A."/>
            <person name="Kalinowski J."/>
            <person name="Ruckert C."/>
        </authorList>
    </citation>
    <scope>NUCLEOTIDE SEQUENCE</scope>
    <source>
        <strain evidence="1">CGMCC 1.12987</strain>
    </source>
</reference>
<dbReference type="Gene3D" id="3.40.50.1820">
    <property type="entry name" value="alpha/beta hydrolase"/>
    <property type="match status" value="1"/>
</dbReference>
<dbReference type="EMBL" id="BMGR01000003">
    <property type="protein sequence ID" value="GGF95425.1"/>
    <property type="molecule type" value="Genomic_DNA"/>
</dbReference>